<dbReference type="CDD" id="cd06259">
    <property type="entry name" value="YdcF-like"/>
    <property type="match status" value="1"/>
</dbReference>
<feature type="signal peptide" evidence="2">
    <location>
        <begin position="1"/>
        <end position="32"/>
    </location>
</feature>
<dbReference type="PANTHER" id="PTHR30336:SF20">
    <property type="entry name" value="DUF218 DOMAIN-CONTAINING PROTEIN"/>
    <property type="match status" value="1"/>
</dbReference>
<name>A0A3D4SY15_9CORY</name>
<evidence type="ECO:0000313" key="4">
    <source>
        <dbReference type="EMBL" id="HCT14159.1"/>
    </source>
</evidence>
<dbReference type="InterPro" id="IPR003848">
    <property type="entry name" value="DUF218"/>
</dbReference>
<feature type="domain" description="DUF218" evidence="3">
    <location>
        <begin position="99"/>
        <end position="215"/>
    </location>
</feature>
<protein>
    <submittedName>
        <fullName evidence="4">YdcF family protein</fullName>
    </submittedName>
</protein>
<organism evidence="4 5">
    <name type="scientific">Corynebacterium nuruki</name>
    <dbReference type="NCBI Taxonomy" id="1032851"/>
    <lineage>
        <taxon>Bacteria</taxon>
        <taxon>Bacillati</taxon>
        <taxon>Actinomycetota</taxon>
        <taxon>Actinomycetes</taxon>
        <taxon>Mycobacteriales</taxon>
        <taxon>Corynebacteriaceae</taxon>
        <taxon>Corynebacterium</taxon>
    </lineage>
</organism>
<proteinExistence type="predicted"/>
<dbReference type="InterPro" id="IPR051599">
    <property type="entry name" value="Cell_Envelope_Assoc"/>
</dbReference>
<dbReference type="PANTHER" id="PTHR30336">
    <property type="entry name" value="INNER MEMBRANE PROTEIN, PROBABLE PERMEASE"/>
    <property type="match status" value="1"/>
</dbReference>
<evidence type="ECO:0000256" key="1">
    <source>
        <dbReference type="SAM" id="MobiDB-lite"/>
    </source>
</evidence>
<keyword evidence="2" id="KW-0732">Signal</keyword>
<dbReference type="AlphaFoldDB" id="A0A3D4SY15"/>
<evidence type="ECO:0000313" key="5">
    <source>
        <dbReference type="Proteomes" id="UP000261739"/>
    </source>
</evidence>
<dbReference type="RefSeq" id="WP_273051366.1">
    <property type="nucleotide sequence ID" value="NZ_DAITTW010000001.1"/>
</dbReference>
<sequence>MSVPQRHTLATSAAAVATALTLGIAITPTAGAGSVDLPETSSAGSGSSAGSAPGSTTGSGALDDLLDRMRTQIHTVTDSEFVRGPLAHAILDLNPDTPVVVLGAQINEDCSRPEVLQDRLDAATRLLASHPRNPVIVTGGRSDRCPSITEAEAMTQGLRDRGVRNRIVLENNAWNTLQNVEYTAPVIRKLGGTAVVVTSDPHYLRALANYRDAGIRAFGWVGGTG</sequence>
<dbReference type="STRING" id="863239.GCA_000213935_00217"/>
<dbReference type="GO" id="GO:0005886">
    <property type="term" value="C:plasma membrane"/>
    <property type="evidence" value="ECO:0007669"/>
    <property type="project" value="TreeGrafter"/>
</dbReference>
<feature type="compositionally biased region" description="Low complexity" evidence="1">
    <location>
        <begin position="40"/>
        <end position="61"/>
    </location>
</feature>
<accession>A0A3D4SY15</accession>
<dbReference type="Pfam" id="PF02698">
    <property type="entry name" value="DUF218"/>
    <property type="match status" value="1"/>
</dbReference>
<dbReference type="InterPro" id="IPR014729">
    <property type="entry name" value="Rossmann-like_a/b/a_fold"/>
</dbReference>
<feature type="region of interest" description="Disordered" evidence="1">
    <location>
        <begin position="31"/>
        <end position="62"/>
    </location>
</feature>
<dbReference type="Gene3D" id="3.40.50.620">
    <property type="entry name" value="HUPs"/>
    <property type="match status" value="1"/>
</dbReference>
<evidence type="ECO:0000259" key="3">
    <source>
        <dbReference type="Pfam" id="PF02698"/>
    </source>
</evidence>
<reference evidence="4 5" key="1">
    <citation type="journal article" date="2018" name="Nat. Biotechnol.">
        <title>A standardized bacterial taxonomy based on genome phylogeny substantially revises the tree of life.</title>
        <authorList>
            <person name="Parks D.H."/>
            <person name="Chuvochina M."/>
            <person name="Waite D.W."/>
            <person name="Rinke C."/>
            <person name="Skarshewski A."/>
            <person name="Chaumeil P.A."/>
            <person name="Hugenholtz P."/>
        </authorList>
    </citation>
    <scope>NUCLEOTIDE SEQUENCE [LARGE SCALE GENOMIC DNA]</scope>
    <source>
        <strain evidence="4">UBA11247</strain>
    </source>
</reference>
<evidence type="ECO:0000256" key="2">
    <source>
        <dbReference type="SAM" id="SignalP"/>
    </source>
</evidence>
<comment type="caution">
    <text evidence="4">The sequence shown here is derived from an EMBL/GenBank/DDBJ whole genome shotgun (WGS) entry which is preliminary data.</text>
</comment>
<feature type="chain" id="PRO_5017823027" evidence="2">
    <location>
        <begin position="33"/>
        <end position="225"/>
    </location>
</feature>
<gene>
    <name evidence="4" type="ORF">DIW82_05010</name>
</gene>
<dbReference type="Proteomes" id="UP000261739">
    <property type="component" value="Unassembled WGS sequence"/>
</dbReference>
<dbReference type="EMBL" id="DQID01000140">
    <property type="protein sequence ID" value="HCT14159.1"/>
    <property type="molecule type" value="Genomic_DNA"/>
</dbReference>